<proteinExistence type="inferred from homology"/>
<comment type="similarity">
    <text evidence="2">Belongs to the YPP1 family.</text>
</comment>
<feature type="compositionally biased region" description="Polar residues" evidence="3">
    <location>
        <begin position="754"/>
        <end position="771"/>
    </location>
</feature>
<evidence type="ECO:0000256" key="1">
    <source>
        <dbReference type="ARBA" id="ARBA00002550"/>
    </source>
</evidence>
<feature type="compositionally biased region" description="Polar residues" evidence="3">
    <location>
        <begin position="844"/>
        <end position="868"/>
    </location>
</feature>
<reference evidence="4" key="1">
    <citation type="journal article" date="2021" name="Nat. Commun.">
        <title>Genetic determinants of endophytism in the Arabidopsis root mycobiome.</title>
        <authorList>
            <person name="Mesny F."/>
            <person name="Miyauchi S."/>
            <person name="Thiergart T."/>
            <person name="Pickel B."/>
            <person name="Atanasova L."/>
            <person name="Karlsson M."/>
            <person name="Huettel B."/>
            <person name="Barry K.W."/>
            <person name="Haridas S."/>
            <person name="Chen C."/>
            <person name="Bauer D."/>
            <person name="Andreopoulos W."/>
            <person name="Pangilinan J."/>
            <person name="LaButti K."/>
            <person name="Riley R."/>
            <person name="Lipzen A."/>
            <person name="Clum A."/>
            <person name="Drula E."/>
            <person name="Henrissat B."/>
            <person name="Kohler A."/>
            <person name="Grigoriev I.V."/>
            <person name="Martin F.M."/>
            <person name="Hacquard S."/>
        </authorList>
    </citation>
    <scope>NUCLEOTIDE SEQUENCE</scope>
    <source>
        <strain evidence="4">MPI-SDFR-AT-0120</strain>
    </source>
</reference>
<evidence type="ECO:0000313" key="4">
    <source>
        <dbReference type="EMBL" id="KAH7087479.1"/>
    </source>
</evidence>
<dbReference type="EMBL" id="JAGMVJ010000009">
    <property type="protein sequence ID" value="KAH7087479.1"/>
    <property type="molecule type" value="Genomic_DNA"/>
</dbReference>
<dbReference type="Proteomes" id="UP000813461">
    <property type="component" value="Unassembled WGS sequence"/>
</dbReference>
<evidence type="ECO:0000313" key="5">
    <source>
        <dbReference type="Proteomes" id="UP000813461"/>
    </source>
</evidence>
<evidence type="ECO:0000256" key="2">
    <source>
        <dbReference type="ARBA" id="ARBA00038251"/>
    </source>
</evidence>
<dbReference type="Gene3D" id="1.25.40.10">
    <property type="entry name" value="Tetratricopeptide repeat domain"/>
    <property type="match status" value="2"/>
</dbReference>
<feature type="region of interest" description="Disordered" evidence="3">
    <location>
        <begin position="1057"/>
        <end position="1088"/>
    </location>
</feature>
<feature type="compositionally biased region" description="Basic and acidic residues" evidence="3">
    <location>
        <begin position="869"/>
        <end position="878"/>
    </location>
</feature>
<organism evidence="4 5">
    <name type="scientific">Paraphoma chrysanthemicola</name>
    <dbReference type="NCBI Taxonomy" id="798071"/>
    <lineage>
        <taxon>Eukaryota</taxon>
        <taxon>Fungi</taxon>
        <taxon>Dikarya</taxon>
        <taxon>Ascomycota</taxon>
        <taxon>Pezizomycotina</taxon>
        <taxon>Dothideomycetes</taxon>
        <taxon>Pleosporomycetidae</taxon>
        <taxon>Pleosporales</taxon>
        <taxon>Pleosporineae</taxon>
        <taxon>Phaeosphaeriaceae</taxon>
        <taxon>Paraphoma</taxon>
    </lineage>
</organism>
<evidence type="ECO:0000256" key="3">
    <source>
        <dbReference type="SAM" id="MobiDB-lite"/>
    </source>
</evidence>
<dbReference type="InterPro" id="IPR051722">
    <property type="entry name" value="Endocytosis_PI4K-reg_protein"/>
</dbReference>
<dbReference type="SUPFAM" id="SSF48452">
    <property type="entry name" value="TPR-like"/>
    <property type="match status" value="1"/>
</dbReference>
<dbReference type="InterPro" id="IPR019734">
    <property type="entry name" value="TPR_rpt"/>
</dbReference>
<protein>
    <submittedName>
        <fullName evidence="4">Filamentation protein-like protein</fullName>
    </submittedName>
</protein>
<dbReference type="PANTHER" id="PTHR23083">
    <property type="entry name" value="TETRATRICOPEPTIDE REPEAT PROTEIN, TPR"/>
    <property type="match status" value="1"/>
</dbReference>
<dbReference type="InterPro" id="IPR011990">
    <property type="entry name" value="TPR-like_helical_dom_sf"/>
</dbReference>
<dbReference type="SMART" id="SM00028">
    <property type="entry name" value="TPR"/>
    <property type="match status" value="4"/>
</dbReference>
<sequence>MVNAPESEKAQRYIQQLDEARCAGRWSDVPELCRKIEKHAPHRKCLTHTARSEAQIAAYSTQRPSTAASTASNGLSQLIPSLLTTIEGEGAGDSSQDAFQATVCLGWLHYVLDEPGLAVARLPRDFGAVATTLNGAAGSLSPWSRVCLVKGAYLKGSAQEKTGTTGDAVTTYSSVVPWLSNSPTTVESPQSKMWTESLLVRLCQLSDQSTGPGEHITATDALRTYRYWATFWDASGKGTGSESPTAARHRRLAWKAYYDTLSVILRHNLPYDPESLPSTSEKAPIHTQSGLRLRQRAELKRVETVYEGLLIKETRFPKASETNHEIEAWVDSVMDNWRLLCGPTWTDADLGEGGKEGIARSVLDILYRAATKTFHSTQVLRYLFVVHASLAEFELAFKAYESYVEIITRGKDRVEKSGEEDVTIDSDSTVLRTSAEAIKLLCRFGSRNEAEKALEIGHHIEKWLEQSEHIRSASDAGSVTSANTLIEPAALATAYCAIGISQAHWARHTYEVERRADHQAKAVQYLRRSLSSSLGESSNVEALYALALVLAETRDILGAIKVVKRALSPATRESTTISPDGALSSGISSEFGRERRLVPLWHLLALLLTSRADYNAAEKACEAAFEQFGDPAVLFGNEEAFRSEHLNQTAGLDTASRGIVDRMEGFEKSSILQIKMTQLSLVETIEGAIAAVDGCDELLALYSRLFGDPAGDKVKLEATSATMAPPKSAVGTIRGSIFRGRGPVKTAQKDSHARNSSVLSSKASTVATQSAAPAIQVTEEDGTTHANGHHHRHLFHHKHEEKPSTVRRSPSKLQKRSSASLRRQSVADAEHTPEVPPLPEHLPNGTTSLNNSSRAKSPRRQSVSSTQRKSVESSDRPLRAIPHNMAQTSPPLTHESQPPKQDVRLPVPFPHAGYVPSDPRFSRLQERRHKVTLLVDIWIFISDLYARAQMYQDAREAVAEALKLVETFEAEIARDSSTAKSLSEKGWGGGKSVEELWADAFAARGELQVAQSLSHQARTDFERALLHFPDHPRGIVGLSNILLDIYAEVISLEPSQEPHIASPSSLPSVPSVQQANPDSKTQHLTSHIPSAENQLSPPVLSRLASRDRAFGLLSILTKLGSGWDYSEAWYALARAYEESGQIEKTKEVLWWCVELEDTHPIRNWDSVALGGFVL</sequence>
<gene>
    <name evidence="4" type="ORF">FB567DRAFT_525105</name>
</gene>
<feature type="region of interest" description="Disordered" evidence="3">
    <location>
        <begin position="742"/>
        <end position="901"/>
    </location>
</feature>
<comment type="caution">
    <text evidence="4">The sequence shown here is derived from an EMBL/GenBank/DDBJ whole genome shotgun (WGS) entry which is preliminary data.</text>
</comment>
<feature type="compositionally biased region" description="Basic residues" evidence="3">
    <location>
        <begin position="787"/>
        <end position="797"/>
    </location>
</feature>
<accession>A0A8K0VYR0</accession>
<keyword evidence="5" id="KW-1185">Reference proteome</keyword>
<dbReference type="AlphaFoldDB" id="A0A8K0VYR0"/>
<feature type="compositionally biased region" description="Polar residues" evidence="3">
    <location>
        <begin position="1073"/>
        <end position="1088"/>
    </location>
</feature>
<feature type="compositionally biased region" description="Polar residues" evidence="3">
    <location>
        <begin position="885"/>
        <end position="899"/>
    </location>
</feature>
<name>A0A8K0VYR0_9PLEO</name>
<comment type="function">
    <text evidence="1">Involved in endocytosis.</text>
</comment>
<dbReference type="OrthoDB" id="29013at2759"/>
<dbReference type="PANTHER" id="PTHR23083:SF464">
    <property type="entry name" value="TETRATRICOPEPTIDE REPEAT DOMAIN 7, ISOFORM A"/>
    <property type="match status" value="1"/>
</dbReference>
<feature type="compositionally biased region" description="Low complexity" evidence="3">
    <location>
        <begin position="1062"/>
        <end position="1072"/>
    </location>
</feature>